<dbReference type="InterPro" id="IPR036890">
    <property type="entry name" value="HATPase_C_sf"/>
</dbReference>
<dbReference type="PRINTS" id="PR00344">
    <property type="entry name" value="BCTRLSENSOR"/>
</dbReference>
<reference evidence="6 7" key="1">
    <citation type="submission" date="2018-03" db="EMBL/GenBank/DDBJ databases">
        <title>Genome sequencing of Ottowia sp.</title>
        <authorList>
            <person name="Kim S.-J."/>
            <person name="Heo J."/>
            <person name="Kwon S.-W."/>
        </authorList>
    </citation>
    <scope>NUCLEOTIDE SEQUENCE [LARGE SCALE GENOMIC DNA]</scope>
    <source>
        <strain evidence="6 7">KADR8-3</strain>
    </source>
</reference>
<evidence type="ECO:0000256" key="3">
    <source>
        <dbReference type="ARBA" id="ARBA00022553"/>
    </source>
</evidence>
<dbReference type="PANTHER" id="PTHR43065">
    <property type="entry name" value="SENSOR HISTIDINE KINASE"/>
    <property type="match status" value="1"/>
</dbReference>
<dbReference type="AlphaFoldDB" id="A0A2S0MIU8"/>
<keyword evidence="7" id="KW-1185">Reference proteome</keyword>
<dbReference type="KEGG" id="otk:C6570_17470"/>
<feature type="region of interest" description="Disordered" evidence="4">
    <location>
        <begin position="1"/>
        <end position="26"/>
    </location>
</feature>
<gene>
    <name evidence="6" type="ORF">C6570_17470</name>
</gene>
<dbReference type="EMBL" id="CP027666">
    <property type="protein sequence ID" value="AVO35809.1"/>
    <property type="molecule type" value="Genomic_DNA"/>
</dbReference>
<accession>A0A2S0MIU8</accession>
<protein>
    <recommendedName>
        <fullName evidence="2">histidine kinase</fullName>
        <ecNumber evidence="2">2.7.13.3</ecNumber>
    </recommendedName>
</protein>
<dbReference type="InterPro" id="IPR004358">
    <property type="entry name" value="Sig_transdc_His_kin-like_C"/>
</dbReference>
<dbReference type="PANTHER" id="PTHR43065:SF42">
    <property type="entry name" value="TWO-COMPONENT SENSOR PPRA"/>
    <property type="match status" value="1"/>
</dbReference>
<dbReference type="InterPro" id="IPR003661">
    <property type="entry name" value="HisK_dim/P_dom"/>
</dbReference>
<evidence type="ECO:0000313" key="7">
    <source>
        <dbReference type="Proteomes" id="UP000239709"/>
    </source>
</evidence>
<sequence>MDVLMALPRTSGTASTRQVAPRQRRAQAAPAGDAAAALLAAFDDLAAVLPADAAAPLVWCSPALAALLGLAEGEAPTLQALCARLAGLAEGVAALGASGAPAGADWDGEVQLDADRDGSATAHLHAALRLLPAGGAGQAGAALGAAAESTGGGALALRLRLLDSGGPPALERATRRHLEDRERLLFTSRSVAVGEMATTLAHELNQPLGAVTNVLRGLKTRIATAAAQPQANALPMLEQGVQLALDQVQYAARIIGRIRDYTQSRQPRRERVDLNALLHNSLTTLDWDLGRHGVQLSMALAPEAQDGATAVAGDGVMLQQVLVNLLRNAIDAMGDTPAGQRRLDIVSRIDAAGTQIEIAIADTGSGIDDEGAAQLFMPFYSTKPTGMGIGLNICRSLIELHQGRLWFTPNPGLRGCTFHVALPLVQGDEALQLPRFMDSEAVVS</sequence>
<dbReference type="SUPFAM" id="SSF55874">
    <property type="entry name" value="ATPase domain of HSP90 chaperone/DNA topoisomerase II/histidine kinase"/>
    <property type="match status" value="1"/>
</dbReference>
<proteinExistence type="predicted"/>
<evidence type="ECO:0000313" key="6">
    <source>
        <dbReference type="EMBL" id="AVO35809.1"/>
    </source>
</evidence>
<evidence type="ECO:0000256" key="2">
    <source>
        <dbReference type="ARBA" id="ARBA00012438"/>
    </source>
</evidence>
<evidence type="ECO:0000259" key="5">
    <source>
        <dbReference type="PROSITE" id="PS50109"/>
    </source>
</evidence>
<organism evidence="6 7">
    <name type="scientific">Ottowia oryzae</name>
    <dbReference type="NCBI Taxonomy" id="2109914"/>
    <lineage>
        <taxon>Bacteria</taxon>
        <taxon>Pseudomonadati</taxon>
        <taxon>Pseudomonadota</taxon>
        <taxon>Betaproteobacteria</taxon>
        <taxon>Burkholderiales</taxon>
        <taxon>Comamonadaceae</taxon>
        <taxon>Ottowia</taxon>
    </lineage>
</organism>
<feature type="domain" description="Histidine kinase" evidence="5">
    <location>
        <begin position="199"/>
        <end position="426"/>
    </location>
</feature>
<keyword evidence="3" id="KW-0597">Phosphoprotein</keyword>
<dbReference type="InterPro" id="IPR003594">
    <property type="entry name" value="HATPase_dom"/>
</dbReference>
<name>A0A2S0MIU8_9BURK</name>
<feature type="compositionally biased region" description="Low complexity" evidence="4">
    <location>
        <begin position="17"/>
        <end position="26"/>
    </location>
</feature>
<dbReference type="SUPFAM" id="SSF47384">
    <property type="entry name" value="Homodimeric domain of signal transducing histidine kinase"/>
    <property type="match status" value="1"/>
</dbReference>
<dbReference type="Gene3D" id="1.10.287.130">
    <property type="match status" value="1"/>
</dbReference>
<dbReference type="GO" id="GO:0000155">
    <property type="term" value="F:phosphorelay sensor kinase activity"/>
    <property type="evidence" value="ECO:0007669"/>
    <property type="project" value="InterPro"/>
</dbReference>
<dbReference type="PROSITE" id="PS50109">
    <property type="entry name" value="HIS_KIN"/>
    <property type="match status" value="1"/>
</dbReference>
<dbReference type="Proteomes" id="UP000239709">
    <property type="component" value="Chromosome"/>
</dbReference>
<dbReference type="Pfam" id="PF00512">
    <property type="entry name" value="HisKA"/>
    <property type="match status" value="1"/>
</dbReference>
<dbReference type="CDD" id="cd00082">
    <property type="entry name" value="HisKA"/>
    <property type="match status" value="1"/>
</dbReference>
<evidence type="ECO:0000256" key="4">
    <source>
        <dbReference type="SAM" id="MobiDB-lite"/>
    </source>
</evidence>
<dbReference type="Pfam" id="PF02518">
    <property type="entry name" value="HATPase_c"/>
    <property type="match status" value="1"/>
</dbReference>
<dbReference type="Gene3D" id="3.30.565.10">
    <property type="entry name" value="Histidine kinase-like ATPase, C-terminal domain"/>
    <property type="match status" value="1"/>
</dbReference>
<evidence type="ECO:0000256" key="1">
    <source>
        <dbReference type="ARBA" id="ARBA00000085"/>
    </source>
</evidence>
<comment type="catalytic activity">
    <reaction evidence="1">
        <text>ATP + protein L-histidine = ADP + protein N-phospho-L-histidine.</text>
        <dbReference type="EC" id="2.7.13.3"/>
    </reaction>
</comment>
<dbReference type="SMART" id="SM00387">
    <property type="entry name" value="HATPase_c"/>
    <property type="match status" value="1"/>
</dbReference>
<dbReference type="EC" id="2.7.13.3" evidence="2"/>
<dbReference type="InterPro" id="IPR005467">
    <property type="entry name" value="His_kinase_dom"/>
</dbReference>
<dbReference type="InterPro" id="IPR036097">
    <property type="entry name" value="HisK_dim/P_sf"/>
</dbReference>
<dbReference type="SMART" id="SM00388">
    <property type="entry name" value="HisKA"/>
    <property type="match status" value="1"/>
</dbReference>